<dbReference type="EMBL" id="LGSZ01000050">
    <property type="protein sequence ID" value="KPH79308.1"/>
    <property type="molecule type" value="Genomic_DNA"/>
</dbReference>
<evidence type="ECO:0000313" key="1">
    <source>
        <dbReference type="EMBL" id="KPH79308.1"/>
    </source>
</evidence>
<protein>
    <submittedName>
        <fullName evidence="1">Uncharacterized protein</fullName>
    </submittedName>
</protein>
<dbReference type="OrthoDB" id="8657139at2"/>
<gene>
    <name evidence="1" type="ORF">AE618_18550</name>
</gene>
<dbReference type="PATRIC" id="fig|1526658.3.peg.1324"/>
<evidence type="ECO:0000313" key="2">
    <source>
        <dbReference type="Proteomes" id="UP000037822"/>
    </source>
</evidence>
<dbReference type="RefSeq" id="WP_054210560.1">
    <property type="nucleotide sequence ID" value="NZ_LGSZ01000050.1"/>
</dbReference>
<dbReference type="Proteomes" id="UP000037822">
    <property type="component" value="Unassembled WGS sequence"/>
</dbReference>
<comment type="caution">
    <text evidence="1">The sequence shown here is derived from an EMBL/GenBank/DDBJ whole genome shotgun (WGS) entry which is preliminary data.</text>
</comment>
<name>A0A0N1F2Z5_9HYPH</name>
<reference evidence="1 2" key="1">
    <citation type="submission" date="2015-07" db="EMBL/GenBank/DDBJ databases">
        <title>Whole genome sequencing of Bosea vaviloviae isolated from cave pool.</title>
        <authorList>
            <person name="Tan N.E.H."/>
            <person name="Lee Y.P."/>
            <person name="Gan H.M."/>
            <person name="Barton H."/>
            <person name="Savka M.A."/>
        </authorList>
    </citation>
    <scope>NUCLEOTIDE SEQUENCE [LARGE SCALE GENOMIC DNA]</scope>
    <source>
        <strain evidence="1 2">SD260</strain>
    </source>
</reference>
<sequence>MTATIIGPTFGAEIEAAGLLGQPFAWSADGVTYDDRLTADQRAAIEAVVAAHDPSATPATPAPRLSFLEFMDLFTEAEQLAIAGAAMTNVATKLWYDRAVGAQFIDLADARLTDGLQAMVAAGLLTSARRTRVLKGLAPAA</sequence>
<accession>A0A0N1F2Z5</accession>
<keyword evidence="2" id="KW-1185">Reference proteome</keyword>
<organism evidence="1 2">
    <name type="scientific">Bosea vaviloviae</name>
    <dbReference type="NCBI Taxonomy" id="1526658"/>
    <lineage>
        <taxon>Bacteria</taxon>
        <taxon>Pseudomonadati</taxon>
        <taxon>Pseudomonadota</taxon>
        <taxon>Alphaproteobacteria</taxon>
        <taxon>Hyphomicrobiales</taxon>
        <taxon>Boseaceae</taxon>
        <taxon>Bosea</taxon>
    </lineage>
</organism>
<dbReference type="AlphaFoldDB" id="A0A0N1F2Z5"/>
<proteinExistence type="predicted"/>